<gene>
    <name evidence="14" type="ORF">MtrunA17_Chr7g0236991</name>
</gene>
<dbReference type="GO" id="GO:0009570">
    <property type="term" value="C:chloroplast stroma"/>
    <property type="evidence" value="ECO:0007669"/>
    <property type="project" value="UniProtKB-SubCell"/>
</dbReference>
<dbReference type="Gene3D" id="1.10.600.10">
    <property type="entry name" value="Farnesyl Diphosphate Synthase"/>
    <property type="match status" value="1"/>
</dbReference>
<dbReference type="SFLD" id="SFLDG01019">
    <property type="entry name" value="Terpene_Cyclase_Like_1_C_Termi"/>
    <property type="match status" value="1"/>
</dbReference>
<keyword evidence="4" id="KW-0611">Plant defense</keyword>
<dbReference type="PANTHER" id="PTHR31225:SF221">
    <property type="entry name" value="(-)-GERMACRENE D SYNTHASE"/>
    <property type="match status" value="1"/>
</dbReference>
<comment type="catalytic activity">
    <reaction evidence="7">
        <text>(2E)-geranyl diphosphate = (E)-beta-ocimene + diphosphate</text>
        <dbReference type="Rhea" id="RHEA:32691"/>
        <dbReference type="ChEBI" id="CHEBI:33019"/>
        <dbReference type="ChEBI" id="CHEBI:58057"/>
        <dbReference type="ChEBI" id="CHEBI:64280"/>
        <dbReference type="EC" id="4.2.3.106"/>
    </reaction>
</comment>
<feature type="domain" description="Terpene synthase N-terminal" evidence="12">
    <location>
        <begin position="24"/>
        <end position="200"/>
    </location>
</feature>
<dbReference type="InterPro" id="IPR034741">
    <property type="entry name" value="Terpene_cyclase-like_1_C"/>
</dbReference>
<proteinExistence type="predicted"/>
<evidence type="ECO:0000256" key="11">
    <source>
        <dbReference type="ARBA" id="ARBA00079290"/>
    </source>
</evidence>
<dbReference type="SFLD" id="SFLDS00005">
    <property type="entry name" value="Isoprenoid_Synthase_Type_I"/>
    <property type="match status" value="1"/>
</dbReference>
<dbReference type="Pfam" id="PF03936">
    <property type="entry name" value="Terpene_synth_C"/>
    <property type="match status" value="1"/>
</dbReference>
<sequence length="553" mass="64478">MSTVAYSDHDAKQRNLADYHPSVWGGFFLQYASETMELDQNLASQIDTLKDEVRNMLVSKTEMPLTKVKLIDSICRLGVGYHFEKEIDEVLQHIHKSYVENGEITLEDNLCSLAMLFRVFRQQGLHVSPNVFNKFKDKQGNFNENLSTDVEGMLSLYEASHMMVHEDDILEEALNFTSTHLESIASQSSPSLAAQIEYTLKQALHKNIPRLEARHYISIYEKDPTCDEVLLTFAKLDFNLLQSLHQKEFGNISKWWKELDFSTKLPYARDRIAECSFWVLTAFFEPQYSQARKMMIKVITLLSIIDDTYDAYGTIDELELFTKAVERWDISSLDELPDYMKPIYRSFLTIYEEIEKEMRKEGRIYTLDYYKIEFKKSVQAFMTEARWLNENHIPTTEEYMRISKKSGAYPLLILTSYIGMGDIATKEIFNWVSNEPRIVNAAATLCRLMDEIVSSEFEQKRGHVCSLLDCYMKQFDMSREAAIQECKNRMTIVWKDINEECLRPTEVPMPFMTRVLNLSRFMDVIYKNKDNYTDSDGLMKTCIKEVLVDPVPI</sequence>
<dbReference type="SUPFAM" id="SSF48239">
    <property type="entry name" value="Terpenoid cyclases/Protein prenyltransferases"/>
    <property type="match status" value="1"/>
</dbReference>
<evidence type="ECO:0000256" key="4">
    <source>
        <dbReference type="ARBA" id="ARBA00022821"/>
    </source>
</evidence>
<dbReference type="FunFam" id="1.10.600.10:FF:000007">
    <property type="entry name" value="Isoprene synthase, chloroplastic"/>
    <property type="match status" value="1"/>
</dbReference>
<dbReference type="Gene3D" id="1.50.10.130">
    <property type="entry name" value="Terpene synthase, N-terminal domain"/>
    <property type="match status" value="1"/>
</dbReference>
<evidence type="ECO:0000256" key="10">
    <source>
        <dbReference type="ARBA" id="ARBA00067061"/>
    </source>
</evidence>
<evidence type="ECO:0000256" key="8">
    <source>
        <dbReference type="ARBA" id="ARBA00052932"/>
    </source>
</evidence>
<dbReference type="InterPro" id="IPR008949">
    <property type="entry name" value="Isoprenoid_synthase_dom_sf"/>
</dbReference>
<feature type="domain" description="Terpene synthase metal-binding" evidence="13">
    <location>
        <begin position="257"/>
        <end position="496"/>
    </location>
</feature>
<dbReference type="GO" id="GO:0009611">
    <property type="term" value="P:response to wounding"/>
    <property type="evidence" value="ECO:0007669"/>
    <property type="project" value="UniProtKB-ARBA"/>
</dbReference>
<keyword evidence="3" id="KW-0479">Metal-binding</keyword>
<dbReference type="InterPro" id="IPR050148">
    <property type="entry name" value="Terpene_synthase-like"/>
</dbReference>
<dbReference type="InterPro" id="IPR005630">
    <property type="entry name" value="Terpene_synthase_metal-bd"/>
</dbReference>
<comment type="caution">
    <text evidence="14">The sequence shown here is derived from an EMBL/GenBank/DDBJ whole genome shotgun (WGS) entry which is preliminary data.</text>
</comment>
<dbReference type="CDD" id="cd00684">
    <property type="entry name" value="Terpene_cyclase_plant_C1"/>
    <property type="match status" value="1"/>
</dbReference>
<evidence type="ECO:0000259" key="13">
    <source>
        <dbReference type="Pfam" id="PF03936"/>
    </source>
</evidence>
<evidence type="ECO:0000256" key="5">
    <source>
        <dbReference type="ARBA" id="ARBA00022842"/>
    </source>
</evidence>
<evidence type="ECO:0000256" key="2">
    <source>
        <dbReference type="ARBA" id="ARBA00004470"/>
    </source>
</evidence>
<organism evidence="14">
    <name type="scientific">Medicago truncatula</name>
    <name type="common">Barrel medic</name>
    <name type="synonym">Medicago tribuloides</name>
    <dbReference type="NCBI Taxonomy" id="3880"/>
    <lineage>
        <taxon>Eukaryota</taxon>
        <taxon>Viridiplantae</taxon>
        <taxon>Streptophyta</taxon>
        <taxon>Embryophyta</taxon>
        <taxon>Tracheophyta</taxon>
        <taxon>Spermatophyta</taxon>
        <taxon>Magnoliopsida</taxon>
        <taxon>eudicotyledons</taxon>
        <taxon>Gunneridae</taxon>
        <taxon>Pentapetalae</taxon>
        <taxon>rosids</taxon>
        <taxon>fabids</taxon>
        <taxon>Fabales</taxon>
        <taxon>Fabaceae</taxon>
        <taxon>Papilionoideae</taxon>
        <taxon>50 kb inversion clade</taxon>
        <taxon>NPAAA clade</taxon>
        <taxon>Hologalegina</taxon>
        <taxon>IRL clade</taxon>
        <taxon>Trifolieae</taxon>
        <taxon>Medicago</taxon>
    </lineage>
</organism>
<dbReference type="Pfam" id="PF01397">
    <property type="entry name" value="Terpene_synth"/>
    <property type="match status" value="1"/>
</dbReference>
<evidence type="ECO:0000256" key="1">
    <source>
        <dbReference type="ARBA" id="ARBA00001946"/>
    </source>
</evidence>
<accession>A0A396GXY1</accession>
<dbReference type="InterPro" id="IPR008930">
    <property type="entry name" value="Terpenoid_cyclase/PrenylTrfase"/>
</dbReference>
<dbReference type="OrthoDB" id="1877784at2759"/>
<dbReference type="FunFam" id="1.50.10.130:FF:000001">
    <property type="entry name" value="Isoprene synthase, chloroplastic"/>
    <property type="match status" value="1"/>
</dbReference>
<comment type="cofactor">
    <cofactor evidence="1">
        <name>Mg(2+)</name>
        <dbReference type="ChEBI" id="CHEBI:18420"/>
    </cofactor>
</comment>
<dbReference type="InterPro" id="IPR044814">
    <property type="entry name" value="Terpene_cyclase_plant_C1"/>
</dbReference>
<dbReference type="GO" id="GO:0034768">
    <property type="term" value="F:(E)-beta-ocimene synthase activity"/>
    <property type="evidence" value="ECO:0007669"/>
    <property type="project" value="UniProtKB-EC"/>
</dbReference>
<evidence type="ECO:0000256" key="6">
    <source>
        <dbReference type="ARBA" id="ARBA00023239"/>
    </source>
</evidence>
<evidence type="ECO:0000256" key="3">
    <source>
        <dbReference type="ARBA" id="ARBA00022723"/>
    </source>
</evidence>
<dbReference type="AlphaFoldDB" id="A0A396GXY1"/>
<dbReference type="Proteomes" id="UP000265566">
    <property type="component" value="Chromosome 7"/>
</dbReference>
<dbReference type="EC" id="4.2.3.105" evidence="10"/>
<dbReference type="GO" id="GO:0000287">
    <property type="term" value="F:magnesium ion binding"/>
    <property type="evidence" value="ECO:0007669"/>
    <property type="project" value="InterPro"/>
</dbReference>
<comment type="catalytic activity">
    <reaction evidence="8">
        <text>(2E)-geranyl diphosphate = tricyclene + diphosphate</text>
        <dbReference type="Rhea" id="RHEA:32687"/>
        <dbReference type="ChEBI" id="CHEBI:33019"/>
        <dbReference type="ChEBI" id="CHEBI:58057"/>
        <dbReference type="ChEBI" id="CHEBI:64266"/>
        <dbReference type="EC" id="4.2.3.105"/>
    </reaction>
</comment>
<evidence type="ECO:0000256" key="9">
    <source>
        <dbReference type="ARBA" id="ARBA00067060"/>
    </source>
</evidence>
<dbReference type="GO" id="GO:0102701">
    <property type="term" value="F:tricyclene synthase activity"/>
    <property type="evidence" value="ECO:0007669"/>
    <property type="project" value="UniProtKB-EC"/>
</dbReference>
<dbReference type="SUPFAM" id="SSF48576">
    <property type="entry name" value="Terpenoid synthases"/>
    <property type="match status" value="1"/>
</dbReference>
<dbReference type="Gramene" id="rna40382">
    <property type="protein sequence ID" value="RHN45952.1"/>
    <property type="gene ID" value="gene40382"/>
</dbReference>
<dbReference type="GO" id="GO:0016102">
    <property type="term" value="P:diterpenoid biosynthetic process"/>
    <property type="evidence" value="ECO:0007669"/>
    <property type="project" value="InterPro"/>
</dbReference>
<dbReference type="InterPro" id="IPR036965">
    <property type="entry name" value="Terpene_synth_N_sf"/>
</dbReference>
<name>A0A396GXY1_MEDTR</name>
<dbReference type="EC" id="4.2.3.106" evidence="9"/>
<keyword evidence="5" id="KW-0460">Magnesium</keyword>
<dbReference type="GO" id="GO:0006952">
    <property type="term" value="P:defense response"/>
    <property type="evidence" value="ECO:0007669"/>
    <property type="project" value="UniProtKB-KW"/>
</dbReference>
<comment type="subcellular location">
    <subcellularLocation>
        <location evidence="2">Plastid</location>
        <location evidence="2">Chloroplast stroma</location>
    </subcellularLocation>
</comment>
<evidence type="ECO:0000256" key="7">
    <source>
        <dbReference type="ARBA" id="ARBA00050824"/>
    </source>
</evidence>
<dbReference type="GO" id="GO:0010333">
    <property type="term" value="F:terpene synthase activity"/>
    <property type="evidence" value="ECO:0007669"/>
    <property type="project" value="InterPro"/>
</dbReference>
<evidence type="ECO:0000313" key="14">
    <source>
        <dbReference type="EMBL" id="RHN45952.1"/>
    </source>
</evidence>
<dbReference type="PANTHER" id="PTHR31225">
    <property type="entry name" value="OS04G0344100 PROTEIN-RELATED"/>
    <property type="match status" value="1"/>
</dbReference>
<keyword evidence="6 14" id="KW-0456">Lyase</keyword>
<dbReference type="InterPro" id="IPR001906">
    <property type="entry name" value="Terpene_synth_N"/>
</dbReference>
<protein>
    <recommendedName>
        <fullName evidence="11">(E)-beta-ocimene synthase</fullName>
        <ecNumber evidence="10">4.2.3.105</ecNumber>
        <ecNumber evidence="9">4.2.3.106</ecNumber>
    </recommendedName>
</protein>
<reference evidence="14" key="1">
    <citation type="journal article" date="2018" name="Nat. Plants">
        <title>Whole-genome landscape of Medicago truncatula symbiotic genes.</title>
        <authorList>
            <person name="Pecrix Y."/>
            <person name="Gamas P."/>
            <person name="Carrere S."/>
        </authorList>
    </citation>
    <scope>NUCLEOTIDE SEQUENCE</scope>
    <source>
        <tissue evidence="14">Leaves</tissue>
    </source>
</reference>
<dbReference type="EMBL" id="PSQE01000007">
    <property type="protein sequence ID" value="RHN45952.1"/>
    <property type="molecule type" value="Genomic_DNA"/>
</dbReference>
<evidence type="ECO:0000259" key="12">
    <source>
        <dbReference type="Pfam" id="PF01397"/>
    </source>
</evidence>
<dbReference type="GO" id="GO:0080027">
    <property type="term" value="P:response to herbivore"/>
    <property type="evidence" value="ECO:0007669"/>
    <property type="project" value="UniProtKB-ARBA"/>
</dbReference>